<name>A0A520RZL1_9GAMM</name>
<evidence type="ECO:0000256" key="1">
    <source>
        <dbReference type="ARBA" id="ARBA00022490"/>
    </source>
</evidence>
<keyword evidence="3 6" id="KW-0067">ATP-binding</keyword>
<feature type="binding site" evidence="6">
    <location>
        <begin position="32"/>
        <end position="39"/>
    </location>
    <ligand>
        <name>ATP</name>
        <dbReference type="ChEBI" id="CHEBI:30616"/>
    </ligand>
</feature>
<comment type="similarity">
    <text evidence="6">Belongs to the SMC family.</text>
</comment>
<dbReference type="AlphaFoldDB" id="A0A520RZL1"/>
<accession>A0A520RZL1</accession>
<gene>
    <name evidence="6 9" type="primary">smc</name>
    <name evidence="9" type="ORF">EVA68_06445</name>
</gene>
<evidence type="ECO:0000256" key="5">
    <source>
        <dbReference type="ARBA" id="ARBA00023125"/>
    </source>
</evidence>
<evidence type="ECO:0000256" key="3">
    <source>
        <dbReference type="ARBA" id="ARBA00022840"/>
    </source>
</evidence>
<dbReference type="GO" id="GO:0007059">
    <property type="term" value="P:chromosome segregation"/>
    <property type="evidence" value="ECO:0007669"/>
    <property type="project" value="UniProtKB-UniRule"/>
</dbReference>
<comment type="function">
    <text evidence="6">Required for chromosome condensation and partitioning.</text>
</comment>
<dbReference type="InterPro" id="IPR011890">
    <property type="entry name" value="SMC_prok"/>
</dbReference>
<dbReference type="HAMAP" id="MF_01894">
    <property type="entry name" value="Smc_prok"/>
    <property type="match status" value="1"/>
</dbReference>
<proteinExistence type="inferred from homology"/>
<dbReference type="InterPro" id="IPR010935">
    <property type="entry name" value="SMC_hinge"/>
</dbReference>
<dbReference type="Proteomes" id="UP000316199">
    <property type="component" value="Unassembled WGS sequence"/>
</dbReference>
<keyword evidence="5 6" id="KW-0238">DNA-binding</keyword>
<feature type="coiled-coil region" evidence="6">
    <location>
        <begin position="792"/>
        <end position="924"/>
    </location>
</feature>
<sequence>MRLQAIKLSGFKSFVDPTTVPFPSNLCAVVGPNGCGKSNIIDAVRWVMGESSAKTLRGESMADVIFNGSTARKPVGQASIELQFDNSDGRLVGEYAEYSEISIKRQVGRDGQSNYFLNGVKCRRKDITDIFLGTGLGPRSYSIIEQGMISQLIEAKPEDLRVYLEEAAGISKYKERRRETERRIRHTRDNLDRLTDLREELERNLHYLEGQANAAVRYKEYRQEEREIRAELHVIRWSSIGEEAKVVNETIDRFTTIREATVADQRRLDAELEKLRDELVDLEEMRDQIQQQYYSFGTEIARLEDGIQYQNERVEQLHVDMEQVSLDLSKVEIDLTGDVKAVAELTHELKETQPKHLRLRGLEELSGEDLLSAQKDMETWQRSWDAFNQGAAESRQKSGVQQSRIEHLEQSIQRQNDRMKSLRDDVDRMSQAADEQEIEPLETMLGAQKEQMQRIEVELENITGHIERQREGNARQGEELDKRRSDLQLMLGRKASLEALQQAALGQSDDSESAWLTSHGLGENLRLVEQITVEDEWVLAVETVLGESLQSVCLPNLDDVDHLLTDFSKGSVKLISSELPVHVPEDRLASHVGGNIDVSNLLHGIYTAESLNDALYRRFRLSEGESIITKDGIWVGKNWVRVHKDPDEEESVIRRQAELDRLNVETQKLKESVDDGATELDSNFMALTQAEADRDLVHTRLAKQQEMFSETRAQLGAKRFQVEQLKEDIYRAEQDMLFCEDETKLDKDSLLQAKNELQIASDKIEEDISLKLKLSDARETIQVRFDEAQEKAETHRESAHELALKVESLETQIASAKRGMVRLTDQKMALEQKHDELSSNIKDSELPQKNMREELDGYLAKRLEVEKELARVRRESEAIDYRLRDLEKERNQLDQTLDINRAKLEEARLNYQTLEVRRTSIQEQMTEDRMDLDSVLQKLPELANETEWENKLRLVGNRIQKLGNPNLAAIDDFKVQSERKHYLDAQNDDLEKALITLENAIRKIDVETRARFKETFDQVNKKLQQLFPKLFGGGQAYLEMTGDDLLNTGVGLMARPPGKRNSSIHLLSGGEKALTAIALVFSIFSLNPAPFCLLDEVDAPLDDANVGRYSELVKEMSRTVQFIYITHNKIAMEMGEQLMGVTMHEPGVSRLVSVNMDEAVAMAAV</sequence>
<dbReference type="GO" id="GO:0006260">
    <property type="term" value="P:DNA replication"/>
    <property type="evidence" value="ECO:0007669"/>
    <property type="project" value="UniProtKB-UniRule"/>
</dbReference>
<dbReference type="Gene3D" id="3.40.50.300">
    <property type="entry name" value="P-loop containing nucleotide triphosphate hydrolases"/>
    <property type="match status" value="2"/>
</dbReference>
<comment type="domain">
    <text evidence="6">Contains large globular domains required for ATP hydrolysis at each terminus and a third globular domain forming a flexible hinge near the middle of the molecule. These domains are separated by coiled-coil structures.</text>
</comment>
<evidence type="ECO:0000256" key="2">
    <source>
        <dbReference type="ARBA" id="ARBA00022741"/>
    </source>
</evidence>
<dbReference type="GO" id="GO:0003677">
    <property type="term" value="F:DNA binding"/>
    <property type="evidence" value="ECO:0007669"/>
    <property type="project" value="UniProtKB-UniRule"/>
</dbReference>
<keyword evidence="4 6" id="KW-0175">Coiled coil</keyword>
<dbReference type="GO" id="GO:0005694">
    <property type="term" value="C:chromosome"/>
    <property type="evidence" value="ECO:0007669"/>
    <property type="project" value="InterPro"/>
</dbReference>
<feature type="domain" description="RecF/RecN/SMC N-terminal" evidence="7">
    <location>
        <begin position="3"/>
        <end position="1149"/>
    </location>
</feature>
<evidence type="ECO:0000256" key="4">
    <source>
        <dbReference type="ARBA" id="ARBA00023054"/>
    </source>
</evidence>
<protein>
    <recommendedName>
        <fullName evidence="6">Chromosome partition protein Smc</fullName>
    </recommendedName>
</protein>
<dbReference type="GO" id="GO:0007062">
    <property type="term" value="P:sister chromatid cohesion"/>
    <property type="evidence" value="ECO:0007669"/>
    <property type="project" value="InterPro"/>
</dbReference>
<comment type="subcellular location">
    <subcellularLocation>
        <location evidence="6">Cytoplasm</location>
    </subcellularLocation>
</comment>
<dbReference type="InterPro" id="IPR036277">
    <property type="entry name" value="SMC_hinge_sf"/>
</dbReference>
<dbReference type="GO" id="GO:0005737">
    <property type="term" value="C:cytoplasm"/>
    <property type="evidence" value="ECO:0007669"/>
    <property type="project" value="UniProtKB-SubCell"/>
</dbReference>
<evidence type="ECO:0000313" key="9">
    <source>
        <dbReference type="EMBL" id="RZO75656.1"/>
    </source>
</evidence>
<dbReference type="PANTHER" id="PTHR43977">
    <property type="entry name" value="STRUCTURAL MAINTENANCE OF CHROMOSOMES PROTEIN 3"/>
    <property type="match status" value="1"/>
</dbReference>
<dbReference type="SUPFAM" id="SSF52540">
    <property type="entry name" value="P-loop containing nucleoside triphosphate hydrolases"/>
    <property type="match status" value="1"/>
</dbReference>
<dbReference type="InterPro" id="IPR024704">
    <property type="entry name" value="SMC"/>
</dbReference>
<reference evidence="9 10" key="1">
    <citation type="submission" date="2019-02" db="EMBL/GenBank/DDBJ databases">
        <title>Prokaryotic population dynamics and viral predation in marine succession experiment using metagenomics: the confinement effect.</title>
        <authorList>
            <person name="Haro-Moreno J.M."/>
            <person name="Rodriguez-Valera F."/>
            <person name="Lopez-Perez M."/>
        </authorList>
    </citation>
    <scope>NUCLEOTIDE SEQUENCE [LARGE SCALE GENOMIC DNA]</scope>
    <source>
        <strain evidence="9">MED-G157</strain>
    </source>
</reference>
<dbReference type="PIRSF" id="PIRSF005719">
    <property type="entry name" value="SMC"/>
    <property type="match status" value="1"/>
</dbReference>
<feature type="coiled-coil region" evidence="6">
    <location>
        <begin position="722"/>
        <end position="767"/>
    </location>
</feature>
<feature type="domain" description="SMC hinge" evidence="8">
    <location>
        <begin position="526"/>
        <end position="577"/>
    </location>
</feature>
<dbReference type="InterPro" id="IPR027417">
    <property type="entry name" value="P-loop_NTPase"/>
</dbReference>
<evidence type="ECO:0000313" key="10">
    <source>
        <dbReference type="Proteomes" id="UP000316199"/>
    </source>
</evidence>
<dbReference type="InterPro" id="IPR003395">
    <property type="entry name" value="RecF/RecN/SMC_N"/>
</dbReference>
<evidence type="ECO:0000256" key="6">
    <source>
        <dbReference type="HAMAP-Rule" id="MF_01894"/>
    </source>
</evidence>
<comment type="caution">
    <text evidence="9">The sequence shown here is derived from an EMBL/GenBank/DDBJ whole genome shotgun (WGS) entry which is preliminary data.</text>
</comment>
<comment type="subunit">
    <text evidence="6">Homodimer.</text>
</comment>
<dbReference type="GO" id="GO:0016887">
    <property type="term" value="F:ATP hydrolysis activity"/>
    <property type="evidence" value="ECO:0007669"/>
    <property type="project" value="InterPro"/>
</dbReference>
<feature type="coiled-coil region" evidence="6">
    <location>
        <begin position="258"/>
        <end position="292"/>
    </location>
</feature>
<evidence type="ECO:0000259" key="7">
    <source>
        <dbReference type="Pfam" id="PF02463"/>
    </source>
</evidence>
<feature type="coiled-coil region" evidence="6">
    <location>
        <begin position="170"/>
        <end position="211"/>
    </location>
</feature>
<dbReference type="SUPFAM" id="SSF75553">
    <property type="entry name" value="Smc hinge domain"/>
    <property type="match status" value="1"/>
</dbReference>
<dbReference type="GO" id="GO:0030261">
    <property type="term" value="P:chromosome condensation"/>
    <property type="evidence" value="ECO:0007669"/>
    <property type="project" value="InterPro"/>
</dbReference>
<dbReference type="EMBL" id="SHAG01000028">
    <property type="protein sequence ID" value="RZO75656.1"/>
    <property type="molecule type" value="Genomic_DNA"/>
</dbReference>
<keyword evidence="2 6" id="KW-0547">Nucleotide-binding</keyword>
<dbReference type="GO" id="GO:0005524">
    <property type="term" value="F:ATP binding"/>
    <property type="evidence" value="ECO:0007669"/>
    <property type="project" value="UniProtKB-UniRule"/>
</dbReference>
<evidence type="ECO:0000259" key="8">
    <source>
        <dbReference type="Pfam" id="PF06470"/>
    </source>
</evidence>
<dbReference type="NCBIfam" id="TIGR02168">
    <property type="entry name" value="SMC_prok_B"/>
    <property type="match status" value="1"/>
</dbReference>
<dbReference type="Pfam" id="PF06470">
    <property type="entry name" value="SMC_hinge"/>
    <property type="match status" value="1"/>
</dbReference>
<feature type="coiled-coil region" evidence="6">
    <location>
        <begin position="405"/>
        <end position="439"/>
    </location>
</feature>
<organism evidence="9 10">
    <name type="scientific">OM182 bacterium</name>
    <dbReference type="NCBI Taxonomy" id="2510334"/>
    <lineage>
        <taxon>Bacteria</taxon>
        <taxon>Pseudomonadati</taxon>
        <taxon>Pseudomonadota</taxon>
        <taxon>Gammaproteobacteria</taxon>
        <taxon>OMG group</taxon>
        <taxon>OM182 clade</taxon>
    </lineage>
</organism>
<keyword evidence="1 6" id="KW-0963">Cytoplasm</keyword>
<dbReference type="Pfam" id="PF02463">
    <property type="entry name" value="SMC_N"/>
    <property type="match status" value="1"/>
</dbReference>
<dbReference type="CDD" id="cd03278">
    <property type="entry name" value="ABC_SMC_barmotin"/>
    <property type="match status" value="2"/>
</dbReference>